<dbReference type="EMBL" id="CAJOBJ010018841">
    <property type="protein sequence ID" value="CAF4200734.1"/>
    <property type="molecule type" value="Genomic_DNA"/>
</dbReference>
<protein>
    <submittedName>
        <fullName evidence="1">Uncharacterized protein</fullName>
    </submittedName>
</protein>
<evidence type="ECO:0000313" key="2">
    <source>
        <dbReference type="Proteomes" id="UP000681720"/>
    </source>
</evidence>
<feature type="non-terminal residue" evidence="1">
    <location>
        <position position="1"/>
    </location>
</feature>
<dbReference type="AlphaFoldDB" id="A0A8S2S6E4"/>
<organism evidence="1 2">
    <name type="scientific">Rotaria magnacalcarata</name>
    <dbReference type="NCBI Taxonomy" id="392030"/>
    <lineage>
        <taxon>Eukaryota</taxon>
        <taxon>Metazoa</taxon>
        <taxon>Spiralia</taxon>
        <taxon>Gnathifera</taxon>
        <taxon>Rotifera</taxon>
        <taxon>Eurotatoria</taxon>
        <taxon>Bdelloidea</taxon>
        <taxon>Philodinida</taxon>
        <taxon>Philodinidae</taxon>
        <taxon>Rotaria</taxon>
    </lineage>
</organism>
<reference evidence="1" key="1">
    <citation type="submission" date="2021-02" db="EMBL/GenBank/DDBJ databases">
        <authorList>
            <person name="Nowell W R."/>
        </authorList>
    </citation>
    <scope>NUCLEOTIDE SEQUENCE</scope>
</reference>
<comment type="caution">
    <text evidence="1">The sequence shown here is derived from an EMBL/GenBank/DDBJ whole genome shotgun (WGS) entry which is preliminary data.</text>
</comment>
<gene>
    <name evidence="1" type="ORF">GIL414_LOCUS21594</name>
</gene>
<sequence length="120" mass="13834">EDELDKLLQSSPIAYGFCINGGFIHQSQYLLNYELGPNLNIDNENYISKHLIINSEETVEKGRNFSTALNFLIHYNHYERLNDVIIQQKALESSYSRWRRGQEIGEILTIDDALSLLGDD</sequence>
<dbReference type="Proteomes" id="UP000681720">
    <property type="component" value="Unassembled WGS sequence"/>
</dbReference>
<name>A0A8S2S6E4_9BILA</name>
<evidence type="ECO:0000313" key="1">
    <source>
        <dbReference type="EMBL" id="CAF4200734.1"/>
    </source>
</evidence>
<accession>A0A8S2S6E4</accession>
<feature type="non-terminal residue" evidence="1">
    <location>
        <position position="120"/>
    </location>
</feature>
<proteinExistence type="predicted"/>